<evidence type="ECO:0000259" key="8">
    <source>
        <dbReference type="Pfam" id="PF20684"/>
    </source>
</evidence>
<feature type="transmembrane region" description="Helical" evidence="7">
    <location>
        <begin position="20"/>
        <end position="42"/>
    </location>
</feature>
<comment type="similarity">
    <text evidence="5">Belongs to the SAT4 family.</text>
</comment>
<sequence>MATPFSPLALANLPHDNIQGQALAINFAFPALALAALALRLYSRSLTRSFAADDWVICFAMVAYWAETYTSYKVIIHYSVGYHVWDVSKQFDPVIAGKYAYANELIYNPILGLVKTSILLFLLRLTGQKTNVKRAIISLLTFNGLIMVVVFLLMAFHCIPVAANWHPEKYPNAACLNFQNFVTATGAISVITDVLTLLMPTWIVYNLQINRRQKVMLIGILSFGLITVIVGIVRIILLDRWDRSKPVDPTYTLLFCISTVEVGLSFVCACAPALKPIFVRIIPKIFGRTSRSQSAKKSTGDYGKGRRPEGYELSSGATTRDAKVIGAVNMPDQDHDRMSDIMDPKGASGIGEGMHKGRMAIAVRTDTEVIWHDNGPGSKGRSVVKQGSSTESLV</sequence>
<keyword evidence="4 7" id="KW-0472">Membrane</keyword>
<feature type="transmembrane region" description="Helical" evidence="7">
    <location>
        <begin position="105"/>
        <end position="123"/>
    </location>
</feature>
<evidence type="ECO:0000256" key="2">
    <source>
        <dbReference type="ARBA" id="ARBA00022692"/>
    </source>
</evidence>
<organism evidence="9 10">
    <name type="scientific">Monilinia vaccinii-corymbosi</name>
    <dbReference type="NCBI Taxonomy" id="61207"/>
    <lineage>
        <taxon>Eukaryota</taxon>
        <taxon>Fungi</taxon>
        <taxon>Dikarya</taxon>
        <taxon>Ascomycota</taxon>
        <taxon>Pezizomycotina</taxon>
        <taxon>Leotiomycetes</taxon>
        <taxon>Helotiales</taxon>
        <taxon>Sclerotiniaceae</taxon>
        <taxon>Monilinia</taxon>
    </lineage>
</organism>
<feature type="compositionally biased region" description="Polar residues" evidence="6">
    <location>
        <begin position="385"/>
        <end position="394"/>
    </location>
</feature>
<keyword evidence="2 7" id="KW-0812">Transmembrane</keyword>
<dbReference type="InterPro" id="IPR049326">
    <property type="entry name" value="Rhodopsin_dom_fungi"/>
</dbReference>
<dbReference type="GO" id="GO:0016020">
    <property type="term" value="C:membrane"/>
    <property type="evidence" value="ECO:0007669"/>
    <property type="project" value="UniProtKB-SubCell"/>
</dbReference>
<name>A0A8A3P3U0_9HELO</name>
<feature type="region of interest" description="Disordered" evidence="6">
    <location>
        <begin position="292"/>
        <end position="314"/>
    </location>
</feature>
<proteinExistence type="inferred from homology"/>
<dbReference type="EMBL" id="CP063406">
    <property type="protein sequence ID" value="QSZ31842.1"/>
    <property type="molecule type" value="Genomic_DNA"/>
</dbReference>
<evidence type="ECO:0000313" key="10">
    <source>
        <dbReference type="Proteomes" id="UP000672032"/>
    </source>
</evidence>
<keyword evidence="10" id="KW-1185">Reference proteome</keyword>
<feature type="transmembrane region" description="Helical" evidence="7">
    <location>
        <begin position="135"/>
        <end position="162"/>
    </location>
</feature>
<evidence type="ECO:0000256" key="6">
    <source>
        <dbReference type="SAM" id="MobiDB-lite"/>
    </source>
</evidence>
<evidence type="ECO:0000256" key="1">
    <source>
        <dbReference type="ARBA" id="ARBA00004141"/>
    </source>
</evidence>
<evidence type="ECO:0000256" key="7">
    <source>
        <dbReference type="SAM" id="Phobius"/>
    </source>
</evidence>
<dbReference type="PANTHER" id="PTHR33048">
    <property type="entry name" value="PTH11-LIKE INTEGRAL MEMBRANE PROTEIN (AFU_ORTHOLOGUE AFUA_5G11245)"/>
    <property type="match status" value="1"/>
</dbReference>
<reference evidence="9" key="1">
    <citation type="submission" date="2020-10" db="EMBL/GenBank/DDBJ databases">
        <title>Genome Sequence of Monilinia vaccinii-corymbosi Sheds Light on Mummy Berry Disease Infection of Blueberry and Mating Type.</title>
        <authorList>
            <person name="Yow A.G."/>
            <person name="Zhang Y."/>
            <person name="Bansal K."/>
            <person name="Eacker S.M."/>
            <person name="Sullivan S."/>
            <person name="Liachko I."/>
            <person name="Cubeta M.A."/>
            <person name="Rollins J.A."/>
            <person name="Ashrafi H."/>
        </authorList>
    </citation>
    <scope>NUCLEOTIDE SEQUENCE</scope>
    <source>
        <strain evidence="9">RL-1</strain>
    </source>
</reference>
<feature type="domain" description="Rhodopsin" evidence="8">
    <location>
        <begin position="39"/>
        <end position="279"/>
    </location>
</feature>
<evidence type="ECO:0000256" key="3">
    <source>
        <dbReference type="ARBA" id="ARBA00022989"/>
    </source>
</evidence>
<dbReference type="PANTHER" id="PTHR33048:SF108">
    <property type="entry name" value="INTEGRAL MEMBRANE PROTEIN"/>
    <property type="match status" value="1"/>
</dbReference>
<dbReference type="Proteomes" id="UP000672032">
    <property type="component" value="Chromosome 2"/>
</dbReference>
<dbReference type="Pfam" id="PF20684">
    <property type="entry name" value="Fung_rhodopsin"/>
    <property type="match status" value="1"/>
</dbReference>
<evidence type="ECO:0000256" key="5">
    <source>
        <dbReference type="ARBA" id="ARBA00038359"/>
    </source>
</evidence>
<dbReference type="AlphaFoldDB" id="A0A8A3P3U0"/>
<feature type="transmembrane region" description="Helical" evidence="7">
    <location>
        <begin position="250"/>
        <end position="274"/>
    </location>
</feature>
<feature type="transmembrane region" description="Helical" evidence="7">
    <location>
        <begin position="182"/>
        <end position="205"/>
    </location>
</feature>
<feature type="transmembrane region" description="Helical" evidence="7">
    <location>
        <begin position="217"/>
        <end position="238"/>
    </location>
</feature>
<feature type="region of interest" description="Disordered" evidence="6">
    <location>
        <begin position="370"/>
        <end position="394"/>
    </location>
</feature>
<feature type="transmembrane region" description="Helical" evidence="7">
    <location>
        <begin position="49"/>
        <end position="66"/>
    </location>
</feature>
<dbReference type="InterPro" id="IPR052337">
    <property type="entry name" value="SAT4-like"/>
</dbReference>
<protein>
    <recommendedName>
        <fullName evidence="8">Rhodopsin domain-containing protein</fullName>
    </recommendedName>
</protein>
<dbReference type="OrthoDB" id="5329176at2759"/>
<keyword evidence="3 7" id="KW-1133">Transmembrane helix</keyword>
<evidence type="ECO:0000256" key="4">
    <source>
        <dbReference type="ARBA" id="ARBA00023136"/>
    </source>
</evidence>
<evidence type="ECO:0000313" key="9">
    <source>
        <dbReference type="EMBL" id="QSZ31842.1"/>
    </source>
</evidence>
<accession>A0A8A3P3U0</accession>
<gene>
    <name evidence="9" type="ORF">DSL72_001411</name>
</gene>
<comment type="subcellular location">
    <subcellularLocation>
        <location evidence="1">Membrane</location>
        <topology evidence="1">Multi-pass membrane protein</topology>
    </subcellularLocation>
</comment>